<sequence>MAKKKSARKVTTKTSDVKPEIETTALDQLQNVSENLNETNLAIAPKLESSNETVGNLTDNTLNESDDVSIKDETSLEHASAPVKAERTRKNGATKPGKTPQEKRLYFTKDKYTETNSAMSQYFTHELRDLNKFKLPHQFEQGGKNYNNPIIFSGDNSYFYVTNANGLKMYRTQNGELVGKIENLEKYNVPLVTAILTKDTIKKREVFYLFYNDKSVDIYDAKLLTIISSTNLNNKPSYVTKTAINNVFYYVSTEKTFSSKVNNVADKFTVYKSDFSNVLKDGIKKDEPLIKLKGSCLQIEQTKSGKYVALLTKKRVYTIDTQNDNRVDSFGLNTELCVFAINPKNVSQLAVGDKGGKIHICHQVFDQNSSVVKSVVHWHSSKINTLEYTSDGNYLLSGGNEAVLVFWQLSTLQRDFLPRLGSEIVGVSLSDDSMQIGVTLGNNSVVIVEFNSKKLVSMISGLQLNKSTSNIAVHPKNPWITVAGSSGMLQTYDLINDRHISNLEVINYNHINSNFGYTAPKIKLYKYSKNGKWIVTIDTKTSKITNTPIMKFMVFDDSIQNFSLNTKIKLPHMNTPVNDIAIVSNSFKSMRALCATCDKNTIKLWEYDQNNTQGHWKKIQKSLELLSGTEDSIKKLCFSNDGSVLLVLTENMLVYLISTNNMNPIAGPICISNSAKYLTSCSFLGINSEYILSCANSSITIIDSISLDIKFQLTFPENFQALLSCISLSVESNVSKFAVLSKYKNTLKKAKNKFIMIFKIIDRQIKLESIAPITHNPKTSKLIGFEFVSVNEPDDSLVILDSNSNYKIISLKDLKDLQYTGAARTLFGVGINKTENEQQLFDSIFQSSKELIDNNLGEKEASSTSIDLNDKTNSGDNFNANRNYNLAQKNIFQFVPTHQMPTVKNVFTSNVSFSTTNDQSSLEQDKKTVANYGVESNVNEESSDVAENLDSKYTTNEDNASFDISVLSESNSQALSILENIFSMNLLI</sequence>
<dbReference type="AlphaFoldDB" id="A0A2T9Y358"/>
<evidence type="ECO:0000256" key="9">
    <source>
        <dbReference type="SAM" id="MobiDB-lite"/>
    </source>
</evidence>
<dbReference type="GO" id="GO:0006364">
    <property type="term" value="P:rRNA processing"/>
    <property type="evidence" value="ECO:0007669"/>
    <property type="project" value="UniProtKB-KW"/>
</dbReference>
<dbReference type="GO" id="GO:0045943">
    <property type="term" value="P:positive regulation of transcription by RNA polymerase I"/>
    <property type="evidence" value="ECO:0007669"/>
    <property type="project" value="InterPro"/>
</dbReference>
<keyword evidence="2" id="KW-0690">Ribosome biogenesis</keyword>
<dbReference type="SUPFAM" id="SSF69322">
    <property type="entry name" value="Tricorn protease domain 2"/>
    <property type="match status" value="1"/>
</dbReference>
<dbReference type="EMBL" id="MBFR01000605">
    <property type="protein sequence ID" value="PVU86789.1"/>
    <property type="molecule type" value="Genomic_DNA"/>
</dbReference>
<dbReference type="GO" id="GO:0003723">
    <property type="term" value="F:RNA binding"/>
    <property type="evidence" value="ECO:0007669"/>
    <property type="project" value="InterPro"/>
</dbReference>
<keyword evidence="6" id="KW-0804">Transcription</keyword>
<dbReference type="GO" id="GO:0032040">
    <property type="term" value="C:small-subunit processome"/>
    <property type="evidence" value="ECO:0007669"/>
    <property type="project" value="InterPro"/>
</dbReference>
<keyword evidence="12" id="KW-1185">Reference proteome</keyword>
<feature type="domain" description="WD repeat-containing protein 75 second beta-propeller" evidence="10">
    <location>
        <begin position="473"/>
        <end position="654"/>
    </location>
</feature>
<evidence type="ECO:0000256" key="4">
    <source>
        <dbReference type="ARBA" id="ARBA00022574"/>
    </source>
</evidence>
<protein>
    <recommendedName>
        <fullName evidence="10">WD repeat-containing protein 75 second beta-propeller domain-containing protein</fullName>
    </recommendedName>
</protein>
<dbReference type="PANTHER" id="PTHR44215">
    <property type="entry name" value="WD REPEAT-CONTAINING PROTEIN 75"/>
    <property type="match status" value="1"/>
</dbReference>
<comment type="caution">
    <text evidence="11">The sequence shown here is derived from an EMBL/GenBank/DDBJ whole genome shotgun (WGS) entry which is preliminary data.</text>
</comment>
<dbReference type="InterPro" id="IPR057644">
    <property type="entry name" value="Beta-prop_WDR75_2nd"/>
</dbReference>
<feature type="compositionally biased region" description="Polar residues" evidence="9">
    <location>
        <begin position="48"/>
        <end position="63"/>
    </location>
</feature>
<reference evidence="11 12" key="1">
    <citation type="journal article" date="2018" name="MBio">
        <title>Comparative Genomics Reveals the Core Gene Toolbox for the Fungus-Insect Symbiosis.</title>
        <authorList>
            <person name="Wang Y."/>
            <person name="Stata M."/>
            <person name="Wang W."/>
            <person name="Stajich J.E."/>
            <person name="White M.M."/>
            <person name="Moncalvo J.M."/>
        </authorList>
    </citation>
    <scope>NUCLEOTIDE SEQUENCE [LARGE SCALE GENOMIC DNA]</scope>
    <source>
        <strain evidence="11 12">SWE-8-4</strain>
    </source>
</reference>
<evidence type="ECO:0000259" key="10">
    <source>
        <dbReference type="Pfam" id="PF23769"/>
    </source>
</evidence>
<name>A0A2T9Y358_9FUNG</name>
<evidence type="ECO:0000256" key="1">
    <source>
        <dbReference type="ARBA" id="ARBA00004604"/>
    </source>
</evidence>
<dbReference type="STRING" id="133385.A0A2T9Y358"/>
<keyword evidence="3" id="KW-0698">rRNA processing</keyword>
<keyword evidence="7" id="KW-0539">Nucleus</keyword>
<evidence type="ECO:0000313" key="11">
    <source>
        <dbReference type="EMBL" id="PVU86789.1"/>
    </source>
</evidence>
<dbReference type="SUPFAM" id="SSF50978">
    <property type="entry name" value="WD40 repeat-like"/>
    <property type="match status" value="2"/>
</dbReference>
<dbReference type="Gene3D" id="2.130.10.10">
    <property type="entry name" value="YVTN repeat-like/Quinoprotein amine dehydrogenase"/>
    <property type="match status" value="2"/>
</dbReference>
<feature type="region of interest" description="Disordered" evidence="9">
    <location>
        <begin position="43"/>
        <end position="103"/>
    </location>
</feature>
<accession>A0A2T9Y358</accession>
<dbReference type="OrthoDB" id="4096at2759"/>
<dbReference type="InterPro" id="IPR053826">
    <property type="entry name" value="WDR75"/>
</dbReference>
<dbReference type="Pfam" id="PF23769">
    <property type="entry name" value="Beta-prop_WDR75_2nd"/>
    <property type="match status" value="1"/>
</dbReference>
<evidence type="ECO:0000256" key="6">
    <source>
        <dbReference type="ARBA" id="ARBA00023163"/>
    </source>
</evidence>
<comment type="subcellular location">
    <subcellularLocation>
        <location evidence="1">Nucleus</location>
        <location evidence="1">Nucleolus</location>
    </subcellularLocation>
</comment>
<evidence type="ECO:0000256" key="8">
    <source>
        <dbReference type="PROSITE-ProRule" id="PRU00221"/>
    </source>
</evidence>
<dbReference type="SMART" id="SM00320">
    <property type="entry name" value="WD40"/>
    <property type="match status" value="5"/>
</dbReference>
<keyword evidence="4 8" id="KW-0853">WD repeat</keyword>
<dbReference type="InterPro" id="IPR015943">
    <property type="entry name" value="WD40/YVTN_repeat-like_dom_sf"/>
</dbReference>
<dbReference type="Pfam" id="PF23869">
    <property type="entry name" value="Beta-prop_WDR75_1st"/>
    <property type="match status" value="1"/>
</dbReference>
<proteinExistence type="predicted"/>
<evidence type="ECO:0000256" key="3">
    <source>
        <dbReference type="ARBA" id="ARBA00022552"/>
    </source>
</evidence>
<feature type="repeat" description="WD" evidence="8">
    <location>
        <begin position="376"/>
        <end position="411"/>
    </location>
</feature>
<dbReference type="Proteomes" id="UP000245383">
    <property type="component" value="Unassembled WGS sequence"/>
</dbReference>
<dbReference type="GO" id="GO:2000234">
    <property type="term" value="P:positive regulation of rRNA processing"/>
    <property type="evidence" value="ECO:0007669"/>
    <property type="project" value="TreeGrafter"/>
</dbReference>
<gene>
    <name evidence="11" type="ORF">BB561_006546</name>
</gene>
<dbReference type="PROSITE" id="PS50294">
    <property type="entry name" value="WD_REPEATS_REGION"/>
    <property type="match status" value="1"/>
</dbReference>
<organism evidence="11 12">
    <name type="scientific">Smittium simulii</name>
    <dbReference type="NCBI Taxonomy" id="133385"/>
    <lineage>
        <taxon>Eukaryota</taxon>
        <taxon>Fungi</taxon>
        <taxon>Fungi incertae sedis</taxon>
        <taxon>Zoopagomycota</taxon>
        <taxon>Kickxellomycotina</taxon>
        <taxon>Harpellomycetes</taxon>
        <taxon>Harpellales</taxon>
        <taxon>Legeriomycetaceae</taxon>
        <taxon>Smittium</taxon>
    </lineage>
</organism>
<keyword evidence="5" id="KW-0677">Repeat</keyword>
<evidence type="ECO:0000256" key="2">
    <source>
        <dbReference type="ARBA" id="ARBA00022517"/>
    </source>
</evidence>
<evidence type="ECO:0000313" key="12">
    <source>
        <dbReference type="Proteomes" id="UP000245383"/>
    </source>
</evidence>
<dbReference type="InterPro" id="IPR036322">
    <property type="entry name" value="WD40_repeat_dom_sf"/>
</dbReference>
<dbReference type="InterPro" id="IPR001680">
    <property type="entry name" value="WD40_rpt"/>
</dbReference>
<dbReference type="PROSITE" id="PS50082">
    <property type="entry name" value="WD_REPEATS_2"/>
    <property type="match status" value="1"/>
</dbReference>
<evidence type="ECO:0000256" key="5">
    <source>
        <dbReference type="ARBA" id="ARBA00022737"/>
    </source>
</evidence>
<dbReference type="PANTHER" id="PTHR44215:SF1">
    <property type="entry name" value="WD REPEAT-CONTAINING PROTEIN 75"/>
    <property type="match status" value="1"/>
</dbReference>
<evidence type="ECO:0000256" key="7">
    <source>
        <dbReference type="ARBA" id="ARBA00023242"/>
    </source>
</evidence>